<reference evidence="1 2" key="1">
    <citation type="submission" date="2019-05" db="EMBL/GenBank/DDBJ databases">
        <title>Another draft genome of Portunus trituberculatus and its Hox gene families provides insights of decapod evolution.</title>
        <authorList>
            <person name="Jeong J.-H."/>
            <person name="Song I."/>
            <person name="Kim S."/>
            <person name="Choi T."/>
            <person name="Kim D."/>
            <person name="Ryu S."/>
            <person name="Kim W."/>
        </authorList>
    </citation>
    <scope>NUCLEOTIDE SEQUENCE [LARGE SCALE GENOMIC DNA]</scope>
    <source>
        <tissue evidence="1">Muscle</tissue>
    </source>
</reference>
<organism evidence="1 2">
    <name type="scientific">Portunus trituberculatus</name>
    <name type="common">Swimming crab</name>
    <name type="synonym">Neptunus trituberculatus</name>
    <dbReference type="NCBI Taxonomy" id="210409"/>
    <lineage>
        <taxon>Eukaryota</taxon>
        <taxon>Metazoa</taxon>
        <taxon>Ecdysozoa</taxon>
        <taxon>Arthropoda</taxon>
        <taxon>Crustacea</taxon>
        <taxon>Multicrustacea</taxon>
        <taxon>Malacostraca</taxon>
        <taxon>Eumalacostraca</taxon>
        <taxon>Eucarida</taxon>
        <taxon>Decapoda</taxon>
        <taxon>Pleocyemata</taxon>
        <taxon>Brachyura</taxon>
        <taxon>Eubrachyura</taxon>
        <taxon>Portunoidea</taxon>
        <taxon>Portunidae</taxon>
        <taxon>Portuninae</taxon>
        <taxon>Portunus</taxon>
    </lineage>
</organism>
<keyword evidence="2" id="KW-1185">Reference proteome</keyword>
<dbReference type="EMBL" id="VSRR010012738">
    <property type="protein sequence ID" value="MPC54917.1"/>
    <property type="molecule type" value="Genomic_DNA"/>
</dbReference>
<dbReference type="AlphaFoldDB" id="A0A5B7GC99"/>
<protein>
    <submittedName>
        <fullName evidence="1">Uncharacterized protein</fullName>
    </submittedName>
</protein>
<proteinExistence type="predicted"/>
<accession>A0A5B7GC99</accession>
<gene>
    <name evidence="1" type="ORF">E2C01_048846</name>
</gene>
<evidence type="ECO:0000313" key="1">
    <source>
        <dbReference type="EMBL" id="MPC54917.1"/>
    </source>
</evidence>
<comment type="caution">
    <text evidence="1">The sequence shown here is derived from an EMBL/GenBank/DDBJ whole genome shotgun (WGS) entry which is preliminary data.</text>
</comment>
<evidence type="ECO:0000313" key="2">
    <source>
        <dbReference type="Proteomes" id="UP000324222"/>
    </source>
</evidence>
<name>A0A5B7GC99_PORTR</name>
<dbReference type="Proteomes" id="UP000324222">
    <property type="component" value="Unassembled WGS sequence"/>
</dbReference>
<sequence>METVQVKITTIDHLPGVASLQPNTIVWRKRVTSQFNKDHSGAELKHQYMKSSTVTQIKVSSTIKTLRTKLCWELSSSSQSNVESEPFSASS</sequence>